<dbReference type="InParanoid" id="W7XHN0"/>
<dbReference type="Proteomes" id="UP000009168">
    <property type="component" value="Unassembled WGS sequence"/>
</dbReference>
<evidence type="ECO:0000313" key="2">
    <source>
        <dbReference type="EMBL" id="EWS76793.1"/>
    </source>
</evidence>
<protein>
    <submittedName>
        <fullName evidence="2">Transmembrane protein, putative</fullName>
    </submittedName>
</protein>
<dbReference type="OrthoDB" id="272549at2759"/>
<organism evidence="2 3">
    <name type="scientific">Tetrahymena thermophila (strain SB210)</name>
    <dbReference type="NCBI Taxonomy" id="312017"/>
    <lineage>
        <taxon>Eukaryota</taxon>
        <taxon>Sar</taxon>
        <taxon>Alveolata</taxon>
        <taxon>Ciliophora</taxon>
        <taxon>Intramacronucleata</taxon>
        <taxon>Oligohymenophorea</taxon>
        <taxon>Hymenostomatida</taxon>
        <taxon>Tetrahymenina</taxon>
        <taxon>Tetrahymenidae</taxon>
        <taxon>Tetrahymena</taxon>
    </lineage>
</organism>
<dbReference type="RefSeq" id="XP_012650672.1">
    <property type="nucleotide sequence ID" value="XM_012795218.1"/>
</dbReference>
<proteinExistence type="predicted"/>
<dbReference type="KEGG" id="tet:TTHERM_002653482"/>
<feature type="transmembrane region" description="Helical" evidence="1">
    <location>
        <begin position="21"/>
        <end position="42"/>
    </location>
</feature>
<keyword evidence="3" id="KW-1185">Reference proteome</keyword>
<dbReference type="EMBL" id="GG662929">
    <property type="protein sequence ID" value="EWS76793.1"/>
    <property type="molecule type" value="Genomic_DNA"/>
</dbReference>
<accession>W7XHN0</accession>
<keyword evidence="1 2" id="KW-0812">Transmembrane</keyword>
<dbReference type="AlphaFoldDB" id="W7XHN0"/>
<name>W7XHN0_TETTS</name>
<feature type="transmembrane region" description="Helical" evidence="1">
    <location>
        <begin position="48"/>
        <end position="66"/>
    </location>
</feature>
<dbReference type="GeneID" id="24442702"/>
<gene>
    <name evidence="2" type="ORF">TTHERM_002653482</name>
</gene>
<reference evidence="3" key="1">
    <citation type="journal article" date="2006" name="PLoS Biol.">
        <title>Macronuclear genome sequence of the ciliate Tetrahymena thermophila, a model eukaryote.</title>
        <authorList>
            <person name="Eisen J.A."/>
            <person name="Coyne R.S."/>
            <person name="Wu M."/>
            <person name="Wu D."/>
            <person name="Thiagarajan M."/>
            <person name="Wortman J.R."/>
            <person name="Badger J.H."/>
            <person name="Ren Q."/>
            <person name="Amedeo P."/>
            <person name="Jones K.M."/>
            <person name="Tallon L.J."/>
            <person name="Delcher A.L."/>
            <person name="Salzberg S.L."/>
            <person name="Silva J.C."/>
            <person name="Haas B.J."/>
            <person name="Majoros W.H."/>
            <person name="Farzad M."/>
            <person name="Carlton J.M."/>
            <person name="Smith R.K. Jr."/>
            <person name="Garg J."/>
            <person name="Pearlman R.E."/>
            <person name="Karrer K.M."/>
            <person name="Sun L."/>
            <person name="Manning G."/>
            <person name="Elde N.C."/>
            <person name="Turkewitz A.P."/>
            <person name="Asai D.J."/>
            <person name="Wilkes D.E."/>
            <person name="Wang Y."/>
            <person name="Cai H."/>
            <person name="Collins K."/>
            <person name="Stewart B.A."/>
            <person name="Lee S.R."/>
            <person name="Wilamowska K."/>
            <person name="Weinberg Z."/>
            <person name="Ruzzo W.L."/>
            <person name="Wloga D."/>
            <person name="Gaertig J."/>
            <person name="Frankel J."/>
            <person name="Tsao C.-C."/>
            <person name="Gorovsky M.A."/>
            <person name="Keeling P.J."/>
            <person name="Waller R.F."/>
            <person name="Patron N.J."/>
            <person name="Cherry J.M."/>
            <person name="Stover N.A."/>
            <person name="Krieger C.J."/>
            <person name="del Toro C."/>
            <person name="Ryder H.F."/>
            <person name="Williamson S.C."/>
            <person name="Barbeau R.A."/>
            <person name="Hamilton E.P."/>
            <person name="Orias E."/>
        </authorList>
    </citation>
    <scope>NUCLEOTIDE SEQUENCE [LARGE SCALE GENOMIC DNA]</scope>
    <source>
        <strain evidence="3">SB210</strain>
    </source>
</reference>
<feature type="non-terminal residue" evidence="2">
    <location>
        <position position="1"/>
    </location>
</feature>
<keyword evidence="1" id="KW-1133">Transmembrane helix</keyword>
<evidence type="ECO:0000313" key="3">
    <source>
        <dbReference type="Proteomes" id="UP000009168"/>
    </source>
</evidence>
<keyword evidence="1" id="KW-0472">Membrane</keyword>
<evidence type="ECO:0000256" key="1">
    <source>
        <dbReference type="SAM" id="Phobius"/>
    </source>
</evidence>
<sequence>YLFWIVIFLIIKTNLKQQSSFFFFFLLCLLFLFFLSLLIQLIILFSNFAFIINQLILLFHIFSSFFPSNQLFNDIFFLQYLKSYNQIGDEGASVLGSALANCINLSNLTLDLGQKQFICFGL</sequence>